<evidence type="ECO:0000313" key="3">
    <source>
        <dbReference type="Proteomes" id="UP000236291"/>
    </source>
</evidence>
<name>A0A2K3JK78_TRIPR</name>
<dbReference type="Proteomes" id="UP000236291">
    <property type="component" value="Unassembled WGS sequence"/>
</dbReference>
<dbReference type="AlphaFoldDB" id="A0A2K3JK78"/>
<organism evidence="2 3">
    <name type="scientific">Trifolium pratense</name>
    <name type="common">Red clover</name>
    <dbReference type="NCBI Taxonomy" id="57577"/>
    <lineage>
        <taxon>Eukaryota</taxon>
        <taxon>Viridiplantae</taxon>
        <taxon>Streptophyta</taxon>
        <taxon>Embryophyta</taxon>
        <taxon>Tracheophyta</taxon>
        <taxon>Spermatophyta</taxon>
        <taxon>Magnoliopsida</taxon>
        <taxon>eudicotyledons</taxon>
        <taxon>Gunneridae</taxon>
        <taxon>Pentapetalae</taxon>
        <taxon>rosids</taxon>
        <taxon>fabids</taxon>
        <taxon>Fabales</taxon>
        <taxon>Fabaceae</taxon>
        <taxon>Papilionoideae</taxon>
        <taxon>50 kb inversion clade</taxon>
        <taxon>NPAAA clade</taxon>
        <taxon>Hologalegina</taxon>
        <taxon>IRL clade</taxon>
        <taxon>Trifolieae</taxon>
        <taxon>Trifolium</taxon>
    </lineage>
</organism>
<gene>
    <name evidence="2" type="ORF">L195_g048058</name>
</gene>
<feature type="non-terminal residue" evidence="2">
    <location>
        <position position="1"/>
    </location>
</feature>
<accession>A0A2K3JK78</accession>
<evidence type="ECO:0000313" key="2">
    <source>
        <dbReference type="EMBL" id="PNX54439.1"/>
    </source>
</evidence>
<evidence type="ECO:0000256" key="1">
    <source>
        <dbReference type="SAM" id="Phobius"/>
    </source>
</evidence>
<sequence length="123" mass="13595">RISITSLLCSLCCRQSLYGIGFVAVGVWVFAIAAVLILGCCYILGGGLPRVLGCGLLMYWSEALQRRFVPGGFNSVDWCLVHLFLFPGSLKSAEICRFQCFRGVVVRDFGRVGGQFIHRFIPQ</sequence>
<keyword evidence="1" id="KW-0812">Transmembrane</keyword>
<keyword evidence="1" id="KW-1133">Transmembrane helix</keyword>
<reference evidence="2 3" key="2">
    <citation type="journal article" date="2017" name="Front. Plant Sci.">
        <title>Gene Classification and Mining of Molecular Markers Useful in Red Clover (Trifolium pratense) Breeding.</title>
        <authorList>
            <person name="Istvanek J."/>
            <person name="Dluhosova J."/>
            <person name="Dluhos P."/>
            <person name="Patkova L."/>
            <person name="Nedelnik J."/>
            <person name="Repkova J."/>
        </authorList>
    </citation>
    <scope>NUCLEOTIDE SEQUENCE [LARGE SCALE GENOMIC DNA]</scope>
    <source>
        <strain evidence="3">cv. Tatra</strain>
        <tissue evidence="2">Young leaves</tissue>
    </source>
</reference>
<reference evidence="2 3" key="1">
    <citation type="journal article" date="2014" name="Am. J. Bot.">
        <title>Genome assembly and annotation for red clover (Trifolium pratense; Fabaceae).</title>
        <authorList>
            <person name="Istvanek J."/>
            <person name="Jaros M."/>
            <person name="Krenek A."/>
            <person name="Repkova J."/>
        </authorList>
    </citation>
    <scope>NUCLEOTIDE SEQUENCE [LARGE SCALE GENOMIC DNA]</scope>
    <source>
        <strain evidence="3">cv. Tatra</strain>
        <tissue evidence="2">Young leaves</tissue>
    </source>
</reference>
<feature type="transmembrane region" description="Helical" evidence="1">
    <location>
        <begin position="20"/>
        <end position="44"/>
    </location>
</feature>
<proteinExistence type="predicted"/>
<protein>
    <submittedName>
        <fullName evidence="2">Uncharacterized protein</fullName>
    </submittedName>
</protein>
<comment type="caution">
    <text evidence="2">The sequence shown here is derived from an EMBL/GenBank/DDBJ whole genome shotgun (WGS) entry which is preliminary data.</text>
</comment>
<keyword evidence="1" id="KW-0472">Membrane</keyword>
<dbReference type="EMBL" id="ASHM01067982">
    <property type="protein sequence ID" value="PNX54439.1"/>
    <property type="molecule type" value="Genomic_DNA"/>
</dbReference>